<protein>
    <submittedName>
        <fullName evidence="2">Uncharacterized protein</fullName>
    </submittedName>
</protein>
<keyword evidence="3" id="KW-1185">Reference proteome</keyword>
<evidence type="ECO:0000313" key="2">
    <source>
        <dbReference type="EMBL" id="KFA66685.1"/>
    </source>
</evidence>
<feature type="compositionally biased region" description="Polar residues" evidence="1">
    <location>
        <begin position="133"/>
        <end position="158"/>
    </location>
</feature>
<dbReference type="EMBL" id="KL660411">
    <property type="protein sequence ID" value="KFA66685.1"/>
    <property type="molecule type" value="Genomic_DNA"/>
</dbReference>
<proteinExistence type="predicted"/>
<name>A0A084QRV0_STAC4</name>
<gene>
    <name evidence="2" type="ORF">S40285_04980</name>
</gene>
<feature type="compositionally biased region" description="Low complexity" evidence="1">
    <location>
        <begin position="26"/>
        <end position="49"/>
    </location>
</feature>
<feature type="compositionally biased region" description="Polar residues" evidence="1">
    <location>
        <begin position="272"/>
        <end position="288"/>
    </location>
</feature>
<organism evidence="2 3">
    <name type="scientific">Stachybotrys chlorohalonatus (strain IBT 40285)</name>
    <dbReference type="NCBI Taxonomy" id="1283841"/>
    <lineage>
        <taxon>Eukaryota</taxon>
        <taxon>Fungi</taxon>
        <taxon>Dikarya</taxon>
        <taxon>Ascomycota</taxon>
        <taxon>Pezizomycotina</taxon>
        <taxon>Sordariomycetes</taxon>
        <taxon>Hypocreomycetidae</taxon>
        <taxon>Hypocreales</taxon>
        <taxon>Stachybotryaceae</taxon>
        <taxon>Stachybotrys</taxon>
    </lineage>
</organism>
<feature type="compositionally biased region" description="Basic and acidic residues" evidence="1">
    <location>
        <begin position="50"/>
        <end position="60"/>
    </location>
</feature>
<dbReference type="STRING" id="1283841.A0A084QRV0"/>
<feature type="compositionally biased region" description="Low complexity" evidence="1">
    <location>
        <begin position="159"/>
        <end position="169"/>
    </location>
</feature>
<feature type="compositionally biased region" description="Polar residues" evidence="1">
    <location>
        <begin position="173"/>
        <end position="185"/>
    </location>
</feature>
<dbReference type="InParanoid" id="A0A084QRV0"/>
<feature type="compositionally biased region" description="Low complexity" evidence="1">
    <location>
        <begin position="237"/>
        <end position="254"/>
    </location>
</feature>
<evidence type="ECO:0000313" key="3">
    <source>
        <dbReference type="Proteomes" id="UP000028524"/>
    </source>
</evidence>
<feature type="compositionally biased region" description="Basic residues" evidence="1">
    <location>
        <begin position="1"/>
        <end position="10"/>
    </location>
</feature>
<dbReference type="AlphaFoldDB" id="A0A084QRV0"/>
<dbReference type="OrthoDB" id="5085999at2759"/>
<feature type="region of interest" description="Disordered" evidence="1">
    <location>
        <begin position="237"/>
        <end position="308"/>
    </location>
</feature>
<dbReference type="Proteomes" id="UP000028524">
    <property type="component" value="Unassembled WGS sequence"/>
</dbReference>
<reference evidence="2 3" key="1">
    <citation type="journal article" date="2014" name="BMC Genomics">
        <title>Comparative genome sequencing reveals chemotype-specific gene clusters in the toxigenic black mold Stachybotrys.</title>
        <authorList>
            <person name="Semeiks J."/>
            <person name="Borek D."/>
            <person name="Otwinowski Z."/>
            <person name="Grishin N.V."/>
        </authorList>
    </citation>
    <scope>NUCLEOTIDE SEQUENCE [LARGE SCALE GENOMIC DNA]</scope>
    <source>
        <strain evidence="2 3">IBT 40285</strain>
    </source>
</reference>
<evidence type="ECO:0000256" key="1">
    <source>
        <dbReference type="SAM" id="MobiDB-lite"/>
    </source>
</evidence>
<sequence>MSFLHSRKSMHAGDGGRVRRPHAPTSPRASIESSSISVSSASSPVQSSRSSRESIDGLDRDCEFSPTGLLGNDYQVLKQQADARQYELKQQQLAESPFTGGLLQGRMQEVTRQPYGENRNSMISNRYSIVSQSNTIPSRSNTISRQSIASTARQTPATSLQQRSLSRSRTITERSMPTDSVSYSRATERPQPLLEMATALPERSAPWCSNRGHGVKAPAGTPLISLATNSFVQWKPAATAGPPASSSISPSNSSDAFNKARRDGLSRRSTTRESTALNRSHSIASTTFSERRSKSQHTVRTSTHWGGVNLQQQSLRPQQHQHDDDDDDDDVPLINFVCRAEIGVPPERPQGFGNRRGTLKYV</sequence>
<accession>A0A084QRV0</accession>
<feature type="region of interest" description="Disordered" evidence="1">
    <location>
        <begin position="1"/>
        <end position="60"/>
    </location>
</feature>
<dbReference type="HOGENOM" id="CLU_769813_0_0_1"/>
<feature type="region of interest" description="Disordered" evidence="1">
    <location>
        <begin position="133"/>
        <end position="188"/>
    </location>
</feature>